<accession>A0ABN2R8V1</accession>
<sequence>MDLQPKISDDGKFYWDGQRWQPLASQSPLTIEHSTKMPGQRLPGWAIVTIGVVMLFGLLFWIGAASS</sequence>
<keyword evidence="3" id="KW-1185">Reference proteome</keyword>
<dbReference type="RefSeq" id="WP_344045491.1">
    <property type="nucleotide sequence ID" value="NZ_BAAAPB010000002.1"/>
</dbReference>
<keyword evidence="1" id="KW-0472">Membrane</keyword>
<gene>
    <name evidence="2" type="ORF">GCM10009798_27020</name>
</gene>
<reference evidence="2 3" key="1">
    <citation type="journal article" date="2019" name="Int. J. Syst. Evol. Microbiol.">
        <title>The Global Catalogue of Microorganisms (GCM) 10K type strain sequencing project: providing services to taxonomists for standard genome sequencing and annotation.</title>
        <authorList>
            <consortium name="The Broad Institute Genomics Platform"/>
            <consortium name="The Broad Institute Genome Sequencing Center for Infectious Disease"/>
            <person name="Wu L."/>
            <person name="Ma J."/>
        </authorList>
    </citation>
    <scope>NUCLEOTIDE SEQUENCE [LARGE SCALE GENOMIC DNA]</scope>
    <source>
        <strain evidence="2 3">JCM 15309</strain>
    </source>
</reference>
<evidence type="ECO:0000313" key="2">
    <source>
        <dbReference type="EMBL" id="GAA1965332.1"/>
    </source>
</evidence>
<evidence type="ECO:0000256" key="1">
    <source>
        <dbReference type="SAM" id="Phobius"/>
    </source>
</evidence>
<proteinExistence type="predicted"/>
<keyword evidence="1" id="KW-0812">Transmembrane</keyword>
<feature type="transmembrane region" description="Helical" evidence="1">
    <location>
        <begin position="42"/>
        <end position="64"/>
    </location>
</feature>
<name>A0ABN2R8V1_9ACTN</name>
<evidence type="ECO:0008006" key="4">
    <source>
        <dbReference type="Google" id="ProtNLM"/>
    </source>
</evidence>
<dbReference type="EMBL" id="BAAAPB010000002">
    <property type="protein sequence ID" value="GAA1965332.1"/>
    <property type="molecule type" value="Genomic_DNA"/>
</dbReference>
<protein>
    <recommendedName>
        <fullName evidence="4">DUF2510 domain-containing protein</fullName>
    </recommendedName>
</protein>
<evidence type="ECO:0000313" key="3">
    <source>
        <dbReference type="Proteomes" id="UP001500571"/>
    </source>
</evidence>
<organism evidence="2 3">
    <name type="scientific">Nocardioides panacihumi</name>
    <dbReference type="NCBI Taxonomy" id="400774"/>
    <lineage>
        <taxon>Bacteria</taxon>
        <taxon>Bacillati</taxon>
        <taxon>Actinomycetota</taxon>
        <taxon>Actinomycetes</taxon>
        <taxon>Propionibacteriales</taxon>
        <taxon>Nocardioidaceae</taxon>
        <taxon>Nocardioides</taxon>
    </lineage>
</organism>
<comment type="caution">
    <text evidence="2">The sequence shown here is derived from an EMBL/GenBank/DDBJ whole genome shotgun (WGS) entry which is preliminary data.</text>
</comment>
<dbReference type="Proteomes" id="UP001500571">
    <property type="component" value="Unassembled WGS sequence"/>
</dbReference>
<keyword evidence="1" id="KW-1133">Transmembrane helix</keyword>